<dbReference type="InterPro" id="IPR036869">
    <property type="entry name" value="J_dom_sf"/>
</dbReference>
<dbReference type="PANTHER" id="PTHR24198">
    <property type="entry name" value="ANKYRIN REPEAT AND PROTEIN KINASE DOMAIN-CONTAINING PROTEIN"/>
    <property type="match status" value="1"/>
</dbReference>
<feature type="repeat" description="ANK" evidence="3">
    <location>
        <begin position="603"/>
        <end position="635"/>
    </location>
</feature>
<dbReference type="SUPFAM" id="SSF48403">
    <property type="entry name" value="Ankyrin repeat"/>
    <property type="match status" value="1"/>
</dbReference>
<reference evidence="6" key="1">
    <citation type="journal article" date="2020" name="Stud. Mycol.">
        <title>101 Dothideomycetes genomes: a test case for predicting lifestyles and emergence of pathogens.</title>
        <authorList>
            <person name="Haridas S."/>
            <person name="Albert R."/>
            <person name="Binder M."/>
            <person name="Bloem J."/>
            <person name="Labutti K."/>
            <person name="Salamov A."/>
            <person name="Andreopoulos B."/>
            <person name="Baker S."/>
            <person name="Barry K."/>
            <person name="Bills G."/>
            <person name="Bluhm B."/>
            <person name="Cannon C."/>
            <person name="Castanera R."/>
            <person name="Culley D."/>
            <person name="Daum C."/>
            <person name="Ezra D."/>
            <person name="Gonzalez J."/>
            <person name="Henrissat B."/>
            <person name="Kuo A."/>
            <person name="Liang C."/>
            <person name="Lipzen A."/>
            <person name="Lutzoni F."/>
            <person name="Magnuson J."/>
            <person name="Mondo S."/>
            <person name="Nolan M."/>
            <person name="Ohm R."/>
            <person name="Pangilinan J."/>
            <person name="Park H.-J."/>
            <person name="Ramirez L."/>
            <person name="Alfaro M."/>
            <person name="Sun H."/>
            <person name="Tritt A."/>
            <person name="Yoshinaga Y."/>
            <person name="Zwiers L.-H."/>
            <person name="Turgeon B."/>
            <person name="Goodwin S."/>
            <person name="Spatafora J."/>
            <person name="Crous P."/>
            <person name="Grigoriev I."/>
        </authorList>
    </citation>
    <scope>NUCLEOTIDE SEQUENCE</scope>
    <source>
        <strain evidence="6">CBS 107.79</strain>
    </source>
</reference>
<dbReference type="SMART" id="SM00248">
    <property type="entry name" value="ANK"/>
    <property type="match status" value="5"/>
</dbReference>
<dbReference type="InterPro" id="IPR036770">
    <property type="entry name" value="Ankyrin_rpt-contain_sf"/>
</dbReference>
<sequence length="790" mass="89170">METNYNGELPIETDPQETASLKNVAQACMKEFQELADKEGAQGDEGNPTDRFWGLRHLAEFNIWDESPSSDCGGLGDDDSEFEYDSLSSSEGSYLENVFDDTSTEEQRQRFACRRHVEDSIDRLQGQAWRIELAGAQHRQRIAESFARRRIRFEYLIEHQKKRSLEVSTAADTDLGPVHVTHSKEDEVPTEKEQRKPQQPQLNEVPRPSAVPTLLLATVNTKYDFTAQPKKKERAESVQSVALRHPGFPPPPKVTGGRFQCLYCLLEFGAREAEKRPWIQHVMHDFEPYFCTYEACTAPFDVPNSFSGLLDHLQGHSATLYHVDEPNGEHHAFGETDFENHLAQQGGVPEDLLVTIKSIIRRKGVYLFDTCPFCGGYPDILEKDFPDPHTLEAQVALRDHIKKHMQDVSLFLPPYRSDIFDDDEDPKGSNTTRRQSAREDRDVACGRTVFYETLGIAPGATEDKISDAYSKLAFTWHPAKHSGDELEVAERKFQAIQEAYDVLRGDPNECVTVCGRASCNCEVTDGHLQDELLNESGLAIPDGLWQDLFDNAAVRNQTKALHTDIVNDKRLQQFVWNNILQQLPGDDPDADPRKFSYSWPNSQDRTLLLEAAACGKHKIVKTLIDLGADIEAQDKQSHSPLMLAATGGDDEHTMEKEALAEDYLCTMRTLLESGANLNARREDGQTTLFLAIEKRMPMLAQMLMQHQAHLQVQDKYGTTPLVITAHTGQIEIVKQLIRAIRLHLARYSEEYGVPLALRLATTGGHLEIVEMLIHEQKKNSPIPGQREKGF</sequence>
<dbReference type="InterPro" id="IPR001623">
    <property type="entry name" value="DnaJ_domain"/>
</dbReference>
<proteinExistence type="predicted"/>
<evidence type="ECO:0000256" key="1">
    <source>
        <dbReference type="ARBA" id="ARBA00022737"/>
    </source>
</evidence>
<feature type="region of interest" description="Disordered" evidence="4">
    <location>
        <begin position="166"/>
        <end position="207"/>
    </location>
</feature>
<keyword evidence="1" id="KW-0677">Repeat</keyword>
<dbReference type="Proteomes" id="UP000800036">
    <property type="component" value="Unassembled WGS sequence"/>
</dbReference>
<feature type="domain" description="J" evidence="5">
    <location>
        <begin position="449"/>
        <end position="508"/>
    </location>
</feature>
<evidence type="ECO:0000256" key="4">
    <source>
        <dbReference type="SAM" id="MobiDB-lite"/>
    </source>
</evidence>
<feature type="region of interest" description="Disordered" evidence="4">
    <location>
        <begin position="421"/>
        <end position="440"/>
    </location>
</feature>
<dbReference type="Pfam" id="PF00226">
    <property type="entry name" value="DnaJ"/>
    <property type="match status" value="1"/>
</dbReference>
<protein>
    <submittedName>
        <fullName evidence="6">Ankyrin</fullName>
    </submittedName>
</protein>
<dbReference type="PROSITE" id="PS50076">
    <property type="entry name" value="DNAJ_2"/>
    <property type="match status" value="1"/>
</dbReference>
<evidence type="ECO:0000313" key="7">
    <source>
        <dbReference type="Proteomes" id="UP000800036"/>
    </source>
</evidence>
<evidence type="ECO:0000259" key="5">
    <source>
        <dbReference type="PROSITE" id="PS50076"/>
    </source>
</evidence>
<dbReference type="Gene3D" id="1.10.287.110">
    <property type="entry name" value="DnaJ domain"/>
    <property type="match status" value="1"/>
</dbReference>
<evidence type="ECO:0000256" key="2">
    <source>
        <dbReference type="ARBA" id="ARBA00023043"/>
    </source>
</evidence>
<evidence type="ECO:0000256" key="3">
    <source>
        <dbReference type="PROSITE-ProRule" id="PRU00023"/>
    </source>
</evidence>
<dbReference type="InterPro" id="IPR002110">
    <property type="entry name" value="Ankyrin_rpt"/>
</dbReference>
<feature type="compositionally biased region" description="Basic and acidic residues" evidence="4">
    <location>
        <begin position="182"/>
        <end position="196"/>
    </location>
</feature>
<name>A0A6A5UZL4_9PLEO</name>
<dbReference type="EMBL" id="ML976745">
    <property type="protein sequence ID" value="KAF1966497.1"/>
    <property type="molecule type" value="Genomic_DNA"/>
</dbReference>
<evidence type="ECO:0000313" key="6">
    <source>
        <dbReference type="EMBL" id="KAF1966497.1"/>
    </source>
</evidence>
<dbReference type="SUPFAM" id="SSF46565">
    <property type="entry name" value="Chaperone J-domain"/>
    <property type="match status" value="1"/>
</dbReference>
<feature type="repeat" description="ANK" evidence="3">
    <location>
        <begin position="636"/>
        <end position="682"/>
    </location>
</feature>
<organism evidence="6 7">
    <name type="scientific">Bimuria novae-zelandiae CBS 107.79</name>
    <dbReference type="NCBI Taxonomy" id="1447943"/>
    <lineage>
        <taxon>Eukaryota</taxon>
        <taxon>Fungi</taxon>
        <taxon>Dikarya</taxon>
        <taxon>Ascomycota</taxon>
        <taxon>Pezizomycotina</taxon>
        <taxon>Dothideomycetes</taxon>
        <taxon>Pleosporomycetidae</taxon>
        <taxon>Pleosporales</taxon>
        <taxon>Massarineae</taxon>
        <taxon>Didymosphaeriaceae</taxon>
        <taxon>Bimuria</taxon>
    </lineage>
</organism>
<gene>
    <name evidence="6" type="ORF">BU23DRAFT_663079</name>
</gene>
<dbReference type="PANTHER" id="PTHR24198:SF165">
    <property type="entry name" value="ANKYRIN REPEAT-CONTAINING PROTEIN-RELATED"/>
    <property type="match status" value="1"/>
</dbReference>
<dbReference type="SMART" id="SM00271">
    <property type="entry name" value="DnaJ"/>
    <property type="match status" value="1"/>
</dbReference>
<dbReference type="Pfam" id="PF12796">
    <property type="entry name" value="Ank_2"/>
    <property type="match status" value="1"/>
</dbReference>
<dbReference type="PROSITE" id="PS50297">
    <property type="entry name" value="ANK_REP_REGION"/>
    <property type="match status" value="1"/>
</dbReference>
<dbReference type="Gene3D" id="1.25.40.20">
    <property type="entry name" value="Ankyrin repeat-containing domain"/>
    <property type="match status" value="1"/>
</dbReference>
<dbReference type="CDD" id="cd06257">
    <property type="entry name" value="DnaJ"/>
    <property type="match status" value="1"/>
</dbReference>
<dbReference type="Pfam" id="PF00023">
    <property type="entry name" value="Ank"/>
    <property type="match status" value="1"/>
</dbReference>
<dbReference type="PROSITE" id="PS50088">
    <property type="entry name" value="ANK_REPEAT"/>
    <property type="match status" value="2"/>
</dbReference>
<keyword evidence="7" id="KW-1185">Reference proteome</keyword>
<accession>A0A6A5UZL4</accession>
<dbReference type="PRINTS" id="PR00625">
    <property type="entry name" value="JDOMAIN"/>
</dbReference>
<dbReference type="OrthoDB" id="20872at2759"/>
<dbReference type="AlphaFoldDB" id="A0A6A5UZL4"/>
<keyword evidence="2 3" id="KW-0040">ANK repeat</keyword>